<reference evidence="5 6" key="1">
    <citation type="submission" date="2016-10" db="EMBL/GenBank/DDBJ databases">
        <authorList>
            <person name="de Groot N.N."/>
        </authorList>
    </citation>
    <scope>NUCLEOTIDE SEQUENCE [LARGE SCALE GENOMIC DNA]</scope>
    <source>
        <strain evidence="5 6">DSM 15893</strain>
    </source>
</reference>
<dbReference type="GO" id="GO:0003700">
    <property type="term" value="F:DNA-binding transcription factor activity"/>
    <property type="evidence" value="ECO:0007669"/>
    <property type="project" value="InterPro"/>
</dbReference>
<dbReference type="GO" id="GO:0045892">
    <property type="term" value="P:negative regulation of DNA-templated transcription"/>
    <property type="evidence" value="ECO:0007669"/>
    <property type="project" value="TreeGrafter"/>
</dbReference>
<evidence type="ECO:0000256" key="2">
    <source>
        <dbReference type="ARBA" id="ARBA00023125"/>
    </source>
</evidence>
<dbReference type="SUPFAM" id="SSF46785">
    <property type="entry name" value="Winged helix' DNA-binding domain"/>
    <property type="match status" value="1"/>
</dbReference>
<dbReference type="InterPro" id="IPR036390">
    <property type="entry name" value="WH_DNA-bd_sf"/>
</dbReference>
<dbReference type="CDD" id="cd07377">
    <property type="entry name" value="WHTH_GntR"/>
    <property type="match status" value="1"/>
</dbReference>
<dbReference type="Pfam" id="PF07702">
    <property type="entry name" value="UTRA"/>
    <property type="match status" value="1"/>
</dbReference>
<dbReference type="PANTHER" id="PTHR44846:SF1">
    <property type="entry name" value="MANNOSYL-D-GLYCERATE TRANSPORT_METABOLISM SYSTEM REPRESSOR MNGR-RELATED"/>
    <property type="match status" value="1"/>
</dbReference>
<accession>A0A1I5KYC9</accession>
<dbReference type="SMART" id="SM00345">
    <property type="entry name" value="HTH_GNTR"/>
    <property type="match status" value="1"/>
</dbReference>
<dbReference type="Proteomes" id="UP000182692">
    <property type="component" value="Unassembled WGS sequence"/>
</dbReference>
<dbReference type="GeneID" id="35872659"/>
<dbReference type="InterPro" id="IPR000524">
    <property type="entry name" value="Tscrpt_reg_HTH_GntR"/>
</dbReference>
<protein>
    <submittedName>
        <fullName evidence="5">GntR family transcriptional regulator</fullName>
    </submittedName>
</protein>
<dbReference type="EMBL" id="FOWR01000004">
    <property type="protein sequence ID" value="SFO89892.1"/>
    <property type="molecule type" value="Genomic_DNA"/>
</dbReference>
<dbReference type="OrthoDB" id="6626198at2"/>
<dbReference type="InterPro" id="IPR036388">
    <property type="entry name" value="WH-like_DNA-bd_sf"/>
</dbReference>
<dbReference type="Gene3D" id="1.10.10.10">
    <property type="entry name" value="Winged helix-like DNA-binding domain superfamily/Winged helix DNA-binding domain"/>
    <property type="match status" value="1"/>
</dbReference>
<dbReference type="PANTHER" id="PTHR44846">
    <property type="entry name" value="MANNOSYL-D-GLYCERATE TRANSPORT/METABOLISM SYSTEM REPRESSOR MNGR-RELATED"/>
    <property type="match status" value="1"/>
</dbReference>
<dbReference type="InterPro" id="IPR028978">
    <property type="entry name" value="Chorismate_lyase_/UTRA_dom_sf"/>
</dbReference>
<dbReference type="STRING" id="1121869.SAMN03084138_00799"/>
<dbReference type="SMART" id="SM00866">
    <property type="entry name" value="UTRA"/>
    <property type="match status" value="1"/>
</dbReference>
<evidence type="ECO:0000259" key="4">
    <source>
        <dbReference type="PROSITE" id="PS50949"/>
    </source>
</evidence>
<evidence type="ECO:0000313" key="5">
    <source>
        <dbReference type="EMBL" id="SFO89892.1"/>
    </source>
</evidence>
<name>A0A1I5KYC9_9GAMM</name>
<keyword evidence="2" id="KW-0238">DNA-binding</keyword>
<dbReference type="InterPro" id="IPR011663">
    <property type="entry name" value="UTRA"/>
</dbReference>
<evidence type="ECO:0000256" key="1">
    <source>
        <dbReference type="ARBA" id="ARBA00023015"/>
    </source>
</evidence>
<dbReference type="PROSITE" id="PS50949">
    <property type="entry name" value="HTH_GNTR"/>
    <property type="match status" value="1"/>
</dbReference>
<dbReference type="GO" id="GO:0003677">
    <property type="term" value="F:DNA binding"/>
    <property type="evidence" value="ECO:0007669"/>
    <property type="project" value="UniProtKB-KW"/>
</dbReference>
<keyword evidence="1" id="KW-0805">Transcription regulation</keyword>
<sequence length="235" mass="27167">MSESIRLPLFIQISELLHREITAGYWLPGERLPTEAELSKKLGVATGTLRKALAELENKGLLERKQGSGTYVKETLSDNAIYHFFRLELQSGGGLPNADFLSVDKMQNTYVASLLSLPSNAPLWRFRRLRRLDQKPAAVEEIWIDGRHRTAIDPQELVESLYVYYREKLGFWISRVQDSITVSNVPDWKPKEFELAEGSPCGYIERMSWSNRDRIEEVSFTWFDPHTVRYAARWS</sequence>
<gene>
    <name evidence="5" type="ORF">SAMN03084138_00799</name>
</gene>
<proteinExistence type="predicted"/>
<dbReference type="AlphaFoldDB" id="A0A1I5KYC9"/>
<evidence type="ECO:0000313" key="6">
    <source>
        <dbReference type="Proteomes" id="UP000182692"/>
    </source>
</evidence>
<keyword evidence="3" id="KW-0804">Transcription</keyword>
<dbReference type="PRINTS" id="PR00035">
    <property type="entry name" value="HTHGNTR"/>
</dbReference>
<dbReference type="Pfam" id="PF00392">
    <property type="entry name" value="GntR"/>
    <property type="match status" value="1"/>
</dbReference>
<dbReference type="RefSeq" id="WP_017009967.1">
    <property type="nucleotide sequence ID" value="NZ_FOWR01000004.1"/>
</dbReference>
<dbReference type="SUPFAM" id="SSF64288">
    <property type="entry name" value="Chorismate lyase-like"/>
    <property type="match status" value="1"/>
</dbReference>
<organism evidence="5 6">
    <name type="scientific">Enterovibrio norvegicus DSM 15893</name>
    <dbReference type="NCBI Taxonomy" id="1121869"/>
    <lineage>
        <taxon>Bacteria</taxon>
        <taxon>Pseudomonadati</taxon>
        <taxon>Pseudomonadota</taxon>
        <taxon>Gammaproteobacteria</taxon>
        <taxon>Vibrionales</taxon>
        <taxon>Vibrionaceae</taxon>
        <taxon>Enterovibrio</taxon>
    </lineage>
</organism>
<evidence type="ECO:0000256" key="3">
    <source>
        <dbReference type="ARBA" id="ARBA00023163"/>
    </source>
</evidence>
<dbReference type="InterPro" id="IPR050679">
    <property type="entry name" value="Bact_HTH_transcr_reg"/>
</dbReference>
<dbReference type="Gene3D" id="3.40.1410.10">
    <property type="entry name" value="Chorismate lyase-like"/>
    <property type="match status" value="1"/>
</dbReference>
<feature type="domain" description="HTH gntR-type" evidence="4">
    <location>
        <begin position="7"/>
        <end position="75"/>
    </location>
</feature>